<dbReference type="GO" id="GO:0006412">
    <property type="term" value="P:translation"/>
    <property type="evidence" value="ECO:0007669"/>
    <property type="project" value="InterPro"/>
</dbReference>
<evidence type="ECO:0000313" key="6">
    <source>
        <dbReference type="EMBL" id="EIG53861.1"/>
    </source>
</evidence>
<keyword evidence="3" id="KW-0408">Iron</keyword>
<accession>I2Q255</accession>
<keyword evidence="2" id="KW-0809">Transit peptide</keyword>
<evidence type="ECO:0000256" key="3">
    <source>
        <dbReference type="ARBA" id="ARBA00023004"/>
    </source>
</evidence>
<name>I2Q255_9BACT</name>
<feature type="region of interest" description="Disordered" evidence="5">
    <location>
        <begin position="357"/>
        <end position="547"/>
    </location>
</feature>
<feature type="compositionally biased region" description="Low complexity" evidence="5">
    <location>
        <begin position="388"/>
        <end position="401"/>
    </location>
</feature>
<evidence type="ECO:0000256" key="1">
    <source>
        <dbReference type="ARBA" id="ARBA00022723"/>
    </source>
</evidence>
<evidence type="ECO:0000256" key="5">
    <source>
        <dbReference type="SAM" id="MobiDB-lite"/>
    </source>
</evidence>
<keyword evidence="1" id="KW-0479">Metal-binding</keyword>
<protein>
    <submittedName>
        <fullName evidence="6">Ribosomal methyltransferase Rsm22</fullName>
    </submittedName>
</protein>
<evidence type="ECO:0000256" key="4">
    <source>
        <dbReference type="ARBA" id="ARBA00023014"/>
    </source>
</evidence>
<dbReference type="SUPFAM" id="SSF53335">
    <property type="entry name" value="S-adenosyl-L-methionine-dependent methyltransferases"/>
    <property type="match status" value="1"/>
</dbReference>
<dbReference type="GO" id="GO:0032259">
    <property type="term" value="P:methylation"/>
    <property type="evidence" value="ECO:0007669"/>
    <property type="project" value="UniProtKB-KW"/>
</dbReference>
<evidence type="ECO:0000256" key="2">
    <source>
        <dbReference type="ARBA" id="ARBA00022946"/>
    </source>
</evidence>
<keyword evidence="4" id="KW-0411">Iron-sulfur</keyword>
<dbReference type="HOGENOM" id="CLU_029519_0_0_7"/>
<dbReference type="GO" id="GO:0046872">
    <property type="term" value="F:metal ion binding"/>
    <property type="evidence" value="ECO:0007669"/>
    <property type="project" value="UniProtKB-KW"/>
</dbReference>
<dbReference type="AlphaFoldDB" id="I2Q255"/>
<dbReference type="GO" id="GO:0008168">
    <property type="term" value="F:methyltransferase activity"/>
    <property type="evidence" value="ECO:0007669"/>
    <property type="project" value="UniProtKB-KW"/>
</dbReference>
<dbReference type="Pfam" id="PF09243">
    <property type="entry name" value="Rsm22"/>
    <property type="match status" value="1"/>
</dbReference>
<dbReference type="Gene3D" id="3.40.50.150">
    <property type="entry name" value="Vaccinia Virus protein VP39"/>
    <property type="match status" value="1"/>
</dbReference>
<organism evidence="6">
    <name type="scientific">Desulfovibrio sp. U5L</name>
    <dbReference type="NCBI Taxonomy" id="596152"/>
    <lineage>
        <taxon>Bacteria</taxon>
        <taxon>Pseudomonadati</taxon>
        <taxon>Thermodesulfobacteriota</taxon>
        <taxon>Desulfovibrionia</taxon>
        <taxon>Desulfovibrionales</taxon>
        <taxon>Desulfovibrionaceae</taxon>
        <taxon>Desulfovibrio</taxon>
    </lineage>
</organism>
<reference evidence="6" key="1">
    <citation type="submission" date="2011-11" db="EMBL/GenBank/DDBJ databases">
        <title>Improved High-Quality Draft sequence of Desulfovibrio sp. U5L.</title>
        <authorList>
            <consortium name="US DOE Joint Genome Institute"/>
            <person name="Lucas S."/>
            <person name="Han J."/>
            <person name="Lapidus A."/>
            <person name="Cheng J.-F."/>
            <person name="Goodwin L."/>
            <person name="Pitluck S."/>
            <person name="Peters L."/>
            <person name="Ovchinnikova G."/>
            <person name="Held B."/>
            <person name="Detter J.C."/>
            <person name="Han C."/>
            <person name="Tapia R."/>
            <person name="Land M."/>
            <person name="Hauser L."/>
            <person name="Kyrpides N."/>
            <person name="Ivanova N."/>
            <person name="Pagani I."/>
            <person name="Gabster J."/>
            <person name="Walker C."/>
            <person name="Stolyar S."/>
            <person name="Stahl D."/>
            <person name="Arkin A."/>
            <person name="Dehal P."/>
            <person name="Hazen T."/>
            <person name="Woyke T."/>
        </authorList>
    </citation>
    <scope>NUCLEOTIDE SEQUENCE [LARGE SCALE GENOMIC DNA]</scope>
    <source>
        <strain evidence="6">U5L</strain>
    </source>
</reference>
<dbReference type="InterPro" id="IPR029063">
    <property type="entry name" value="SAM-dependent_MTases_sf"/>
</dbReference>
<dbReference type="InterPro" id="IPR015324">
    <property type="entry name" value="Ribosomal_Rsm22-like"/>
</dbReference>
<keyword evidence="6" id="KW-0489">Methyltransferase</keyword>
<feature type="compositionally biased region" description="Basic and acidic residues" evidence="5">
    <location>
        <begin position="413"/>
        <end position="437"/>
    </location>
</feature>
<sequence>MSPDARPPGSRALARLFPPLSPETTTALAAYPAALRRALNLRPGMERQLPRSIRDLSLSLTAEREGGPKPGYLSDPRILSAYAWYFLPWNLLRLSRLLPALDLDLPEDGLVCDLGSGPLTFVQALWLSRPDLRRKKLRFLCVDRSRRALDLGLSLFTSLAGFDPAGDDAPWRVKLLRGEYWQGLADGADLVAMVNVANELGGTGREPLDSRMERLAAQLAESLAPGGRALVIEPGTRLGWRCLLGMREAFTEMGLGLLAPCPHGHDCPLTEGHTRAWCHFNMSLSGAPAWLSTLSERAELGKERLSLAFLLARKCPAVARPNAVRVVSGAFSLADAPGSAVYGCSAKGLVVLVAPDGRPPRPGDLIEVAVPPDAPRDAKSGAPRVRLAADPSVPAAPAPAAGRPDSKSAPSDRSGKSGRPDREGRPDKESRSDRDPRGGGQGPRSSRQPSRPRRPDGADRPDPRRDRDARPGEAEEGEGRPRPSRPSRPTRPARPARPARPSGPAGSGQGGQGPARSGQGPREDRPKRPPARPAGKRNSGHGRPKGR</sequence>
<dbReference type="EMBL" id="JH600068">
    <property type="protein sequence ID" value="EIG53861.1"/>
    <property type="molecule type" value="Genomic_DNA"/>
</dbReference>
<keyword evidence="6" id="KW-0808">Transferase</keyword>
<dbReference type="STRING" id="596152.DesU5LDRAFT_2195"/>
<proteinExistence type="predicted"/>
<feature type="compositionally biased region" description="Basic and acidic residues" evidence="5">
    <location>
        <begin position="453"/>
        <end position="481"/>
    </location>
</feature>
<dbReference type="eggNOG" id="COG5459">
    <property type="taxonomic scope" value="Bacteria"/>
</dbReference>
<gene>
    <name evidence="6" type="ORF">DesU5LDRAFT_2195</name>
</gene>
<dbReference type="GO" id="GO:0051536">
    <property type="term" value="F:iron-sulfur cluster binding"/>
    <property type="evidence" value="ECO:0007669"/>
    <property type="project" value="UniProtKB-KW"/>
</dbReference>
<dbReference type="OrthoDB" id="9799639at2"/>
<feature type="compositionally biased region" description="Basic residues" evidence="5">
    <location>
        <begin position="528"/>
        <end position="547"/>
    </location>
</feature>